<protein>
    <submittedName>
        <fullName evidence="2">Transposase</fullName>
    </submittedName>
</protein>
<dbReference type="AlphaFoldDB" id="A0A7X1FVU3"/>
<keyword evidence="3" id="KW-1185">Reference proteome</keyword>
<sequence>MASKASDFSLRLPGLILESRTVIDGIVEMSGRLAAVGANCPDCAMPSTSLHSRYDRTLSDLPVRGSTVRLRLSVRRFRCLHTPCLRRTFSEPLAPPVGRRYGRRVERCDALVRAVAVALGGRPGSRMMARLSAPWSRDTMLRVVRRSDPATVPPPPARVVGIDDFA</sequence>
<evidence type="ECO:0000313" key="3">
    <source>
        <dbReference type="Proteomes" id="UP000551327"/>
    </source>
</evidence>
<dbReference type="EMBL" id="JACLAX010000001">
    <property type="protein sequence ID" value="MBC2667900.1"/>
    <property type="molecule type" value="Genomic_DNA"/>
</dbReference>
<dbReference type="InterPro" id="IPR047951">
    <property type="entry name" value="Transpos_ISL3"/>
</dbReference>
<dbReference type="InterPro" id="IPR029261">
    <property type="entry name" value="Transposase_Znf"/>
</dbReference>
<evidence type="ECO:0000259" key="1">
    <source>
        <dbReference type="Pfam" id="PF14690"/>
    </source>
</evidence>
<organism evidence="2 3">
    <name type="scientific">Novosphingobium piscinae</name>
    <dbReference type="NCBI Taxonomy" id="1507448"/>
    <lineage>
        <taxon>Bacteria</taxon>
        <taxon>Pseudomonadati</taxon>
        <taxon>Pseudomonadota</taxon>
        <taxon>Alphaproteobacteria</taxon>
        <taxon>Sphingomonadales</taxon>
        <taxon>Sphingomonadaceae</taxon>
        <taxon>Novosphingobium</taxon>
    </lineage>
</organism>
<accession>A0A7X1FVU3</accession>
<comment type="caution">
    <text evidence="2">The sequence shown here is derived from an EMBL/GenBank/DDBJ whole genome shotgun (WGS) entry which is preliminary data.</text>
</comment>
<dbReference type="Pfam" id="PF14690">
    <property type="entry name" value="Zn_ribbon_ISL3"/>
    <property type="match status" value="1"/>
</dbReference>
<dbReference type="RefSeq" id="WP_185677759.1">
    <property type="nucleotide sequence ID" value="NZ_JACLAX010000001.1"/>
</dbReference>
<feature type="domain" description="Transposase IS204/IS1001/IS1096/IS1165 zinc-finger" evidence="1">
    <location>
        <begin position="39"/>
        <end position="80"/>
    </location>
</feature>
<dbReference type="PANTHER" id="PTHR33498:SF1">
    <property type="entry name" value="TRANSPOSASE FOR INSERTION SEQUENCE ELEMENT IS1557"/>
    <property type="match status" value="1"/>
</dbReference>
<reference evidence="2 3" key="1">
    <citation type="submission" date="2020-08" db="EMBL/GenBank/DDBJ databases">
        <title>The genome sequence of type strain Novosphingobium piscinae KCTC 42194.</title>
        <authorList>
            <person name="Liu Y."/>
        </authorList>
    </citation>
    <scope>NUCLEOTIDE SEQUENCE [LARGE SCALE GENOMIC DNA]</scope>
    <source>
        <strain evidence="2 3">KCTC 42194</strain>
    </source>
</reference>
<dbReference type="PANTHER" id="PTHR33498">
    <property type="entry name" value="TRANSPOSASE FOR INSERTION SEQUENCE ELEMENT IS1557"/>
    <property type="match status" value="1"/>
</dbReference>
<gene>
    <name evidence="2" type="ORF">H7F53_01920</name>
</gene>
<proteinExistence type="predicted"/>
<evidence type="ECO:0000313" key="2">
    <source>
        <dbReference type="EMBL" id="MBC2667900.1"/>
    </source>
</evidence>
<dbReference type="Proteomes" id="UP000551327">
    <property type="component" value="Unassembled WGS sequence"/>
</dbReference>
<name>A0A7X1FVU3_9SPHN</name>